<protein>
    <submittedName>
        <fullName evidence="1">Uncharacterized protein</fullName>
    </submittedName>
</protein>
<dbReference type="EMBL" id="WIXE01010606">
    <property type="protein sequence ID" value="KAK5977437.1"/>
    <property type="molecule type" value="Genomic_DNA"/>
</dbReference>
<evidence type="ECO:0000313" key="1">
    <source>
        <dbReference type="EMBL" id="KAK5977437.1"/>
    </source>
</evidence>
<gene>
    <name evidence="1" type="ORF">GCK32_022386</name>
</gene>
<proteinExistence type="predicted"/>
<dbReference type="AlphaFoldDB" id="A0AAN8FEW9"/>
<organism evidence="1 2">
    <name type="scientific">Trichostrongylus colubriformis</name>
    <name type="common">Black scour worm</name>
    <dbReference type="NCBI Taxonomy" id="6319"/>
    <lineage>
        <taxon>Eukaryota</taxon>
        <taxon>Metazoa</taxon>
        <taxon>Ecdysozoa</taxon>
        <taxon>Nematoda</taxon>
        <taxon>Chromadorea</taxon>
        <taxon>Rhabditida</taxon>
        <taxon>Rhabditina</taxon>
        <taxon>Rhabditomorpha</taxon>
        <taxon>Strongyloidea</taxon>
        <taxon>Trichostrongylidae</taxon>
        <taxon>Trichostrongylus</taxon>
    </lineage>
</organism>
<name>A0AAN8FEW9_TRICO</name>
<keyword evidence="2" id="KW-1185">Reference proteome</keyword>
<reference evidence="1 2" key="1">
    <citation type="submission" date="2019-10" db="EMBL/GenBank/DDBJ databases">
        <title>Assembly and Annotation for the nematode Trichostrongylus colubriformis.</title>
        <authorList>
            <person name="Martin J."/>
        </authorList>
    </citation>
    <scope>NUCLEOTIDE SEQUENCE [LARGE SCALE GENOMIC DNA]</scope>
    <source>
        <strain evidence="1">G859</strain>
        <tissue evidence="1">Whole worm</tissue>
    </source>
</reference>
<dbReference type="Proteomes" id="UP001331761">
    <property type="component" value="Unassembled WGS sequence"/>
</dbReference>
<comment type="caution">
    <text evidence="1">The sequence shown here is derived from an EMBL/GenBank/DDBJ whole genome shotgun (WGS) entry which is preliminary data.</text>
</comment>
<feature type="non-terminal residue" evidence="1">
    <location>
        <position position="66"/>
    </location>
</feature>
<evidence type="ECO:0000313" key="2">
    <source>
        <dbReference type="Proteomes" id="UP001331761"/>
    </source>
</evidence>
<sequence length="66" mass="7729">MYDDLWNDIGKLQKPARKHYDCPKLTAFCNEWLNTLAKTGEWTKFKDQKELEVAREARATKRAAGQ</sequence>
<accession>A0AAN8FEW9</accession>